<evidence type="ECO:0000313" key="4">
    <source>
        <dbReference type="EMBL" id="KAL3094073.1"/>
    </source>
</evidence>
<dbReference type="Gene3D" id="3.10.100.10">
    <property type="entry name" value="Mannose-Binding Protein A, subunit A"/>
    <property type="match status" value="1"/>
</dbReference>
<comment type="caution">
    <text evidence="2">Lacks conserved residue(s) required for the propagation of feature annotation.</text>
</comment>
<reference evidence="4 5" key="1">
    <citation type="submission" date="2024-10" db="EMBL/GenBank/DDBJ databases">
        <authorList>
            <person name="Kim D."/>
        </authorList>
    </citation>
    <scope>NUCLEOTIDE SEQUENCE [LARGE SCALE GENOMIC DNA]</scope>
    <source>
        <strain evidence="4">BH-2024</strain>
    </source>
</reference>
<dbReference type="InterPro" id="IPR002172">
    <property type="entry name" value="LDrepeatLR_classA_rpt"/>
</dbReference>
<dbReference type="PROSITE" id="PS50041">
    <property type="entry name" value="C_TYPE_LECTIN_2"/>
    <property type="match status" value="1"/>
</dbReference>
<evidence type="ECO:0000256" key="1">
    <source>
        <dbReference type="ARBA" id="ARBA00023157"/>
    </source>
</evidence>
<sequence length="676" mass="77182">MFQNKLYYLPLVLCHFLSRFGILAEEFAYSIGDLRIFCPEPKDNWLSIGTNCFKMEPIDLRMNWTEANIFCGLEMNNRSDALHLDNWLLHRDLSRKFLLQRAPNGQNEFWTAWYVEVRSKELPEIIHRFGSAQNTSIFNPAWASLEPHLANSLPGRWCLSWGAALLDETNFGWHIRNCSDQLPVICQTFACYLDGIGLPQHRCADNGACVSHRALCDGVSDCESGDDEWAQNCDKTNNGTQKCKDTKEIFTELSDSTGDISPIRWRIAATKSKSSECLPNREKWTIEQKPGARIKLEFLALQLGSNDRLSLIDLEKGEHFQISQNDDKTPSILAANRLLILYEQIQKNGEQIEEDEKDKWGRRRRRGFHLHFEVDDANVCVRTFESWNGSFAVPMNVPDTGRYRTPMQCQWTIENRNRGVILVKFPLFRLSPGDWFGLVLLDDAHSVQFAHNFSSSNSAPSLLVTNSPHIQFFFRAINGSLGDAGVRAVFQRTCENGQFIDPTPSGNVLIFLKKSPTQESPINCPLRINVSENEPFSLFVDQFKGTERNNLIFFNIDEQRTNNGRLIGSGQMFRSHSHSVLLNILLNYTSSIEAKIAYSLDCRQPFLWHSVFPQKILPNSILDVHHFPFRYRFPSVPCPVGNKSAELICVDGGKWRAIGCQEEGDENENYGKSVKH</sequence>
<evidence type="ECO:0000259" key="3">
    <source>
        <dbReference type="PROSITE" id="PS50041"/>
    </source>
</evidence>
<dbReference type="InterPro" id="IPR001304">
    <property type="entry name" value="C-type_lectin-like"/>
</dbReference>
<dbReference type="InterPro" id="IPR016187">
    <property type="entry name" value="CTDL_fold"/>
</dbReference>
<protein>
    <recommendedName>
        <fullName evidence="3">C-type lectin domain-containing protein</fullName>
    </recommendedName>
</protein>
<dbReference type="InterPro" id="IPR036055">
    <property type="entry name" value="LDL_receptor-like_sf"/>
</dbReference>
<dbReference type="InterPro" id="IPR035914">
    <property type="entry name" value="Sperma_CUB_dom_sf"/>
</dbReference>
<gene>
    <name evidence="4" type="ORF">niasHT_027401</name>
</gene>
<dbReference type="SUPFAM" id="SSF56436">
    <property type="entry name" value="C-type lectin-like"/>
    <property type="match status" value="1"/>
</dbReference>
<dbReference type="Gene3D" id="2.40.128.620">
    <property type="match status" value="1"/>
</dbReference>
<dbReference type="InterPro" id="IPR023415">
    <property type="entry name" value="LDLR_class-A_CS"/>
</dbReference>
<dbReference type="InterPro" id="IPR016186">
    <property type="entry name" value="C-type_lectin-like/link_sf"/>
</dbReference>
<dbReference type="Proteomes" id="UP001620626">
    <property type="component" value="Unassembled WGS sequence"/>
</dbReference>
<dbReference type="PROSITE" id="PS50068">
    <property type="entry name" value="LDLRA_2"/>
    <property type="match status" value="1"/>
</dbReference>
<dbReference type="CDD" id="cd00112">
    <property type="entry name" value="LDLa"/>
    <property type="match status" value="1"/>
</dbReference>
<keyword evidence="1" id="KW-1015">Disulfide bond</keyword>
<organism evidence="4 5">
    <name type="scientific">Heterodera trifolii</name>
    <dbReference type="NCBI Taxonomy" id="157864"/>
    <lineage>
        <taxon>Eukaryota</taxon>
        <taxon>Metazoa</taxon>
        <taxon>Ecdysozoa</taxon>
        <taxon>Nematoda</taxon>
        <taxon>Chromadorea</taxon>
        <taxon>Rhabditida</taxon>
        <taxon>Tylenchina</taxon>
        <taxon>Tylenchomorpha</taxon>
        <taxon>Tylenchoidea</taxon>
        <taxon>Heteroderidae</taxon>
        <taxon>Heteroderinae</taxon>
        <taxon>Heterodera</taxon>
    </lineage>
</organism>
<proteinExistence type="predicted"/>
<evidence type="ECO:0000313" key="5">
    <source>
        <dbReference type="Proteomes" id="UP001620626"/>
    </source>
</evidence>
<dbReference type="SUPFAM" id="SSF57424">
    <property type="entry name" value="LDL receptor-like module"/>
    <property type="match status" value="1"/>
</dbReference>
<accession>A0ABD2JUJ3</accession>
<keyword evidence="5" id="KW-1185">Reference proteome</keyword>
<name>A0ABD2JUJ3_9BILA</name>
<dbReference type="SMART" id="SM00192">
    <property type="entry name" value="LDLa"/>
    <property type="match status" value="1"/>
</dbReference>
<dbReference type="PROSITE" id="PS01209">
    <property type="entry name" value="LDLRA_1"/>
    <property type="match status" value="1"/>
</dbReference>
<comment type="caution">
    <text evidence="4">The sequence shown here is derived from an EMBL/GenBank/DDBJ whole genome shotgun (WGS) entry which is preliminary data.</text>
</comment>
<feature type="domain" description="C-type lectin" evidence="3">
    <location>
        <begin position="48"/>
        <end position="187"/>
    </location>
</feature>
<dbReference type="EMBL" id="JBICBT010000906">
    <property type="protein sequence ID" value="KAL3094073.1"/>
    <property type="molecule type" value="Genomic_DNA"/>
</dbReference>
<dbReference type="AlphaFoldDB" id="A0ABD2JUJ3"/>
<evidence type="ECO:0000256" key="2">
    <source>
        <dbReference type="PROSITE-ProRule" id="PRU00124"/>
    </source>
</evidence>
<dbReference type="SUPFAM" id="SSF49854">
    <property type="entry name" value="Spermadhesin, CUB domain"/>
    <property type="match status" value="1"/>
</dbReference>